<proteinExistence type="predicted"/>
<organism evidence="1 2">
    <name type="scientific">Methylocystis heyeri</name>
    <dbReference type="NCBI Taxonomy" id="391905"/>
    <lineage>
        <taxon>Bacteria</taxon>
        <taxon>Pseudomonadati</taxon>
        <taxon>Pseudomonadota</taxon>
        <taxon>Alphaproteobacteria</taxon>
        <taxon>Hyphomicrobiales</taxon>
        <taxon>Methylocystaceae</taxon>
        <taxon>Methylocystis</taxon>
    </lineage>
</organism>
<gene>
    <name evidence="1" type="ORF">H2LOC_008735</name>
</gene>
<accession>A0A6B8KH63</accession>
<reference evidence="1 2" key="1">
    <citation type="submission" date="2019-11" db="EMBL/GenBank/DDBJ databases">
        <title>The genome sequence of Methylocystis heyeri.</title>
        <authorList>
            <person name="Oshkin I.Y."/>
            <person name="Miroshnikov K."/>
            <person name="Dedysh S.N."/>
        </authorList>
    </citation>
    <scope>NUCLEOTIDE SEQUENCE [LARGE SCALE GENOMIC DNA]</scope>
    <source>
        <strain evidence="1 2">H2</strain>
    </source>
</reference>
<dbReference type="EMBL" id="CP046052">
    <property type="protein sequence ID" value="QGM45780.1"/>
    <property type="molecule type" value="Genomic_DNA"/>
</dbReference>
<evidence type="ECO:0000313" key="1">
    <source>
        <dbReference type="EMBL" id="QGM45780.1"/>
    </source>
</evidence>
<keyword evidence="2" id="KW-1185">Reference proteome</keyword>
<dbReference type="KEGG" id="mhey:H2LOC_008735"/>
<dbReference type="OrthoDB" id="8456705at2"/>
<evidence type="ECO:0000313" key="2">
    <source>
        <dbReference type="Proteomes" id="UP000309061"/>
    </source>
</evidence>
<protein>
    <submittedName>
        <fullName evidence="1">Uncharacterized protein</fullName>
    </submittedName>
</protein>
<sequence>MSRNTKNMRLRERGSDTRALRMLPREVKLLDAPGGEREGLCEFEVTSGNAAWREGEHFYLTRAQARTAYASAG</sequence>
<name>A0A6B8KH63_9HYPH</name>
<dbReference type="AlphaFoldDB" id="A0A6B8KH63"/>
<dbReference type="Proteomes" id="UP000309061">
    <property type="component" value="Chromosome"/>
</dbReference>
<dbReference type="RefSeq" id="WP_136496052.1">
    <property type="nucleotide sequence ID" value="NZ_CP046052.1"/>
</dbReference>